<keyword evidence="1" id="KW-0732">Signal</keyword>
<evidence type="ECO:0008006" key="4">
    <source>
        <dbReference type="Google" id="ProtNLM"/>
    </source>
</evidence>
<accession>A0A4E0RQF7</accession>
<dbReference type="InterPro" id="IPR016187">
    <property type="entry name" value="CTDL_fold"/>
</dbReference>
<name>A0A4E0RQF7_FASHE</name>
<comment type="caution">
    <text evidence="2">The sequence shown here is derived from an EMBL/GenBank/DDBJ whole genome shotgun (WGS) entry which is preliminary data.</text>
</comment>
<gene>
    <name evidence="2" type="ORF">D915_006149</name>
</gene>
<feature type="chain" id="PRO_5020034239" description="Apple domain-containing protein" evidence="1">
    <location>
        <begin position="23"/>
        <end position="524"/>
    </location>
</feature>
<keyword evidence="3" id="KW-1185">Reference proteome</keyword>
<evidence type="ECO:0000313" key="2">
    <source>
        <dbReference type="EMBL" id="THD22817.1"/>
    </source>
</evidence>
<dbReference type="AlphaFoldDB" id="A0A4E0RQF7"/>
<reference evidence="2" key="1">
    <citation type="submission" date="2019-03" db="EMBL/GenBank/DDBJ databases">
        <title>Improved annotation for the trematode Fasciola hepatica.</title>
        <authorList>
            <person name="Choi Y.-J."/>
            <person name="Martin J."/>
            <person name="Mitreva M."/>
        </authorList>
    </citation>
    <scope>NUCLEOTIDE SEQUENCE [LARGE SCALE GENOMIC DNA]</scope>
</reference>
<dbReference type="Gene3D" id="3.50.4.10">
    <property type="entry name" value="Hepatocyte Growth Factor"/>
    <property type="match status" value="1"/>
</dbReference>
<sequence length="524" mass="59019">MQKNRVILSFLLQQILIQYAQAQCPTNFTEVSPGVCMIMTSKTSSFCNSHSYCEQEGIRRSLRLIVPGKNYLSMKNILTSLSYVYTGLSNVLNRTTNLQQGWRYNDPGWALFETPPSDTNIQWAISHPINLTTSFAAFSDLQLMSVLQLTRKSTHVVCEISSVGVNQSVELFKRDWPYPISTMFLNDLNNQACFNSFNVTFLSECARKCKRRTVCRSFYFLKEIGQCWISLYVDSLLPLSLAALNGTWYIWDLPAYSADVNTLQSVASTMQNNVAFFVLYELMLVQLTHSQCPNGFTETDPGVCMYLAVQSNSFCGSNSFCEQFGLSRGLRLFLPGKNYKSMLKILPSTSSAFTGLTSLLNRSSDYRQGWRFSDPGLAWYETPPGDTSIQWTPGEPSQRDQLVSIYYNGGFFAAPQFSIQTSHIVCEVSPVQSVASAETFQLNWPYEMSSVFLADGGNVGCQLSNKTSTLEGCCHQCKRQPACRAFYYHVETGNCWFAIFVDTLLPSAQSSTGGTWLRYGRPYW</sequence>
<dbReference type="Proteomes" id="UP000230066">
    <property type="component" value="Unassembled WGS sequence"/>
</dbReference>
<protein>
    <recommendedName>
        <fullName evidence="4">Apple domain-containing protein</fullName>
    </recommendedName>
</protein>
<organism evidence="2 3">
    <name type="scientific">Fasciola hepatica</name>
    <name type="common">Liver fluke</name>
    <dbReference type="NCBI Taxonomy" id="6192"/>
    <lineage>
        <taxon>Eukaryota</taxon>
        <taxon>Metazoa</taxon>
        <taxon>Spiralia</taxon>
        <taxon>Lophotrochozoa</taxon>
        <taxon>Platyhelminthes</taxon>
        <taxon>Trematoda</taxon>
        <taxon>Digenea</taxon>
        <taxon>Plagiorchiida</taxon>
        <taxon>Echinostomata</taxon>
        <taxon>Echinostomatoidea</taxon>
        <taxon>Fasciolidae</taxon>
        <taxon>Fasciola</taxon>
    </lineage>
</organism>
<feature type="signal peptide" evidence="1">
    <location>
        <begin position="1"/>
        <end position="22"/>
    </location>
</feature>
<proteinExistence type="predicted"/>
<dbReference type="SUPFAM" id="SSF57414">
    <property type="entry name" value="Hairpin loop containing domain-like"/>
    <property type="match status" value="1"/>
</dbReference>
<evidence type="ECO:0000256" key="1">
    <source>
        <dbReference type="SAM" id="SignalP"/>
    </source>
</evidence>
<dbReference type="EMBL" id="JXXN02002504">
    <property type="protein sequence ID" value="THD22817.1"/>
    <property type="molecule type" value="Genomic_DNA"/>
</dbReference>
<dbReference type="SUPFAM" id="SSF56436">
    <property type="entry name" value="C-type lectin-like"/>
    <property type="match status" value="1"/>
</dbReference>
<evidence type="ECO:0000313" key="3">
    <source>
        <dbReference type="Proteomes" id="UP000230066"/>
    </source>
</evidence>